<evidence type="ECO:0000313" key="1">
    <source>
        <dbReference type="EMBL" id="EMP07232.1"/>
    </source>
</evidence>
<dbReference type="AlphaFoldDB" id="M6ZSJ7"/>
<feature type="non-terminal residue" evidence="1">
    <location>
        <position position="51"/>
    </location>
</feature>
<evidence type="ECO:0000313" key="2">
    <source>
        <dbReference type="Proteomes" id="UP000012117"/>
    </source>
</evidence>
<sequence length="51" mass="5941">MKVLQEDSKNIVLKILNTSSHFDQVLEVKTIDPSPIFRLEILKNGILENYR</sequence>
<organism evidence="1 2">
    <name type="scientific">Leptospira interrogans serovar Pyrogenes str. 200701872</name>
    <dbReference type="NCBI Taxonomy" id="1193029"/>
    <lineage>
        <taxon>Bacteria</taxon>
        <taxon>Pseudomonadati</taxon>
        <taxon>Spirochaetota</taxon>
        <taxon>Spirochaetia</taxon>
        <taxon>Leptospirales</taxon>
        <taxon>Leptospiraceae</taxon>
        <taxon>Leptospira</taxon>
    </lineage>
</organism>
<comment type="caution">
    <text evidence="1">The sequence shown here is derived from an EMBL/GenBank/DDBJ whole genome shotgun (WGS) entry which is preliminary data.</text>
</comment>
<name>M6ZSJ7_LEPIR</name>
<dbReference type="EMBL" id="AKWN02000255">
    <property type="protein sequence ID" value="EMP07232.1"/>
    <property type="molecule type" value="Genomic_DNA"/>
</dbReference>
<proteinExistence type="predicted"/>
<gene>
    <name evidence="1" type="ORF">LEP1GSC124_0400</name>
</gene>
<accession>M6ZSJ7</accession>
<protein>
    <submittedName>
        <fullName evidence="1">Uncharacterized protein</fullName>
    </submittedName>
</protein>
<dbReference type="Proteomes" id="UP000012117">
    <property type="component" value="Unassembled WGS sequence"/>
</dbReference>
<reference evidence="1 2" key="1">
    <citation type="submission" date="2013-01" db="EMBL/GenBank/DDBJ databases">
        <authorList>
            <person name="Harkins D.M."/>
            <person name="Durkin A.S."/>
            <person name="Brinkac L.M."/>
            <person name="Haft D.H."/>
            <person name="Selengut J.D."/>
            <person name="Sanka R."/>
            <person name="DePew J."/>
            <person name="Purushe J."/>
            <person name="Picardeau M."/>
            <person name="Werts C."/>
            <person name="Goarant C."/>
            <person name="Vinetz J.M."/>
            <person name="Sutton G.G."/>
            <person name="Nierman W.C."/>
            <person name="Fouts D.E."/>
        </authorList>
    </citation>
    <scope>NUCLEOTIDE SEQUENCE [LARGE SCALE GENOMIC DNA]</scope>
    <source>
        <strain evidence="1 2">200701872</strain>
    </source>
</reference>